<dbReference type="AlphaFoldDB" id="A0A3N4M1X6"/>
<proteinExistence type="predicted"/>
<dbReference type="InParanoid" id="A0A3N4M1X6"/>
<dbReference type="OrthoDB" id="10427972at2759"/>
<sequence>MDQHLREGALLYLSNNKQWNFGHFLNHLDTIPSFYKDKKSRSELGPDLWRSLLMNYARDNSTREENRSVARTGCTKNTVIANPNYTAENNSHIQQYGKTPFSGHPDLVVLPRKSPIFTSSLTSPTLQSVTGSPRIEIARALEQVQYINCINSIEATPLPSASSRGESAVVDLSGLDCGDFLEIVGDDTAELLAAFEFGGTVAQLSLATDYLMEHRVMEEHA</sequence>
<dbReference type="EMBL" id="ML121530">
    <property type="protein sequence ID" value="RPB27948.1"/>
    <property type="molecule type" value="Genomic_DNA"/>
</dbReference>
<name>A0A3N4M1X6_9PEZI</name>
<accession>A0A3N4M1X6</accession>
<keyword evidence="2" id="KW-1185">Reference proteome</keyword>
<gene>
    <name evidence="1" type="ORF">L211DRAFT_845940</name>
</gene>
<evidence type="ECO:0000313" key="1">
    <source>
        <dbReference type="EMBL" id="RPB27948.1"/>
    </source>
</evidence>
<organism evidence="1 2">
    <name type="scientific">Terfezia boudieri ATCC MYA-4762</name>
    <dbReference type="NCBI Taxonomy" id="1051890"/>
    <lineage>
        <taxon>Eukaryota</taxon>
        <taxon>Fungi</taxon>
        <taxon>Dikarya</taxon>
        <taxon>Ascomycota</taxon>
        <taxon>Pezizomycotina</taxon>
        <taxon>Pezizomycetes</taxon>
        <taxon>Pezizales</taxon>
        <taxon>Pezizaceae</taxon>
        <taxon>Terfezia</taxon>
    </lineage>
</organism>
<evidence type="ECO:0000313" key="2">
    <source>
        <dbReference type="Proteomes" id="UP000267821"/>
    </source>
</evidence>
<protein>
    <submittedName>
        <fullName evidence="1">Uncharacterized protein</fullName>
    </submittedName>
</protein>
<reference evidence="1 2" key="1">
    <citation type="journal article" date="2018" name="Nat. Ecol. Evol.">
        <title>Pezizomycetes genomes reveal the molecular basis of ectomycorrhizal truffle lifestyle.</title>
        <authorList>
            <person name="Murat C."/>
            <person name="Payen T."/>
            <person name="Noel B."/>
            <person name="Kuo A."/>
            <person name="Morin E."/>
            <person name="Chen J."/>
            <person name="Kohler A."/>
            <person name="Krizsan K."/>
            <person name="Balestrini R."/>
            <person name="Da Silva C."/>
            <person name="Montanini B."/>
            <person name="Hainaut M."/>
            <person name="Levati E."/>
            <person name="Barry K.W."/>
            <person name="Belfiori B."/>
            <person name="Cichocki N."/>
            <person name="Clum A."/>
            <person name="Dockter R.B."/>
            <person name="Fauchery L."/>
            <person name="Guy J."/>
            <person name="Iotti M."/>
            <person name="Le Tacon F."/>
            <person name="Lindquist E.A."/>
            <person name="Lipzen A."/>
            <person name="Malagnac F."/>
            <person name="Mello A."/>
            <person name="Molinier V."/>
            <person name="Miyauchi S."/>
            <person name="Poulain J."/>
            <person name="Riccioni C."/>
            <person name="Rubini A."/>
            <person name="Sitrit Y."/>
            <person name="Splivallo R."/>
            <person name="Traeger S."/>
            <person name="Wang M."/>
            <person name="Zifcakova L."/>
            <person name="Wipf D."/>
            <person name="Zambonelli A."/>
            <person name="Paolocci F."/>
            <person name="Nowrousian M."/>
            <person name="Ottonello S."/>
            <person name="Baldrian P."/>
            <person name="Spatafora J.W."/>
            <person name="Henrissat B."/>
            <person name="Nagy L.G."/>
            <person name="Aury J.M."/>
            <person name="Wincker P."/>
            <person name="Grigoriev I.V."/>
            <person name="Bonfante P."/>
            <person name="Martin F.M."/>
        </authorList>
    </citation>
    <scope>NUCLEOTIDE SEQUENCE [LARGE SCALE GENOMIC DNA]</scope>
    <source>
        <strain evidence="1 2">ATCC MYA-4762</strain>
    </source>
</reference>
<dbReference type="Proteomes" id="UP000267821">
    <property type="component" value="Unassembled WGS sequence"/>
</dbReference>